<keyword evidence="5 9" id="KW-0418">Kinase</keyword>
<gene>
    <name evidence="9" type="primary">resE_25</name>
    <name evidence="9" type="ORF">SDC9_139209</name>
</gene>
<dbReference type="PROSITE" id="PS50109">
    <property type="entry name" value="HIS_KIN"/>
    <property type="match status" value="1"/>
</dbReference>
<dbReference type="InterPro" id="IPR005467">
    <property type="entry name" value="His_kinase_dom"/>
</dbReference>
<keyword evidence="6" id="KW-0902">Two-component regulatory system</keyword>
<evidence type="ECO:0000256" key="5">
    <source>
        <dbReference type="ARBA" id="ARBA00022777"/>
    </source>
</evidence>
<dbReference type="EMBL" id="VSSQ01039055">
    <property type="protein sequence ID" value="MPM92075.1"/>
    <property type="molecule type" value="Genomic_DNA"/>
</dbReference>
<evidence type="ECO:0000259" key="8">
    <source>
        <dbReference type="PROSITE" id="PS50109"/>
    </source>
</evidence>
<dbReference type="InterPro" id="IPR036097">
    <property type="entry name" value="HisK_dim/P_sf"/>
</dbReference>
<evidence type="ECO:0000313" key="9">
    <source>
        <dbReference type="EMBL" id="MPM92075.1"/>
    </source>
</evidence>
<dbReference type="InterPro" id="IPR036890">
    <property type="entry name" value="HATPase_C_sf"/>
</dbReference>
<dbReference type="PRINTS" id="PR00344">
    <property type="entry name" value="BCTRLSENSOR"/>
</dbReference>
<evidence type="ECO:0000256" key="2">
    <source>
        <dbReference type="ARBA" id="ARBA00012438"/>
    </source>
</evidence>
<sequence>MNNKKLVKILSVTNEKLQTANENLETANENLKIVNMEKNEFIGIVAHNLKNPIANMSIIADTVKSYSEKLPYSQLVRMMDSIQSSSDAMVNLISNLLDINAIEDGKYNVYVEDINLHTILMELIDTNKPMANKKNITLFLYMPGEQVVVNYDERIFREIIGNYISNAIKFSPFDVSVYIILNKLEDGSIKISVKDEGPGLSEDDQSRLFNKYTKLSTRPTADENSTGLGLSIVKKLAELMNSQVICESVLGQGAEFSLIISTTRELNNKN</sequence>
<feature type="coiled-coil region" evidence="7">
    <location>
        <begin position="7"/>
        <end position="37"/>
    </location>
</feature>
<accession>A0A645DS33</accession>
<dbReference type="Gene3D" id="3.30.565.10">
    <property type="entry name" value="Histidine kinase-like ATPase, C-terminal domain"/>
    <property type="match status" value="1"/>
</dbReference>
<dbReference type="InterPro" id="IPR003661">
    <property type="entry name" value="HisK_dim/P_dom"/>
</dbReference>
<comment type="catalytic activity">
    <reaction evidence="1">
        <text>ATP + protein L-histidine = ADP + protein N-phospho-L-histidine.</text>
        <dbReference type="EC" id="2.7.13.3"/>
    </reaction>
</comment>
<reference evidence="9" key="1">
    <citation type="submission" date="2019-08" db="EMBL/GenBank/DDBJ databases">
        <authorList>
            <person name="Kucharzyk K."/>
            <person name="Murdoch R.W."/>
            <person name="Higgins S."/>
            <person name="Loffler F."/>
        </authorList>
    </citation>
    <scope>NUCLEOTIDE SEQUENCE</scope>
</reference>
<dbReference type="SMART" id="SM00387">
    <property type="entry name" value="HATPase_c"/>
    <property type="match status" value="1"/>
</dbReference>
<dbReference type="Gene3D" id="1.10.287.130">
    <property type="match status" value="1"/>
</dbReference>
<dbReference type="SUPFAM" id="SSF55874">
    <property type="entry name" value="ATPase domain of HSP90 chaperone/DNA topoisomerase II/histidine kinase"/>
    <property type="match status" value="1"/>
</dbReference>
<evidence type="ECO:0000256" key="1">
    <source>
        <dbReference type="ARBA" id="ARBA00000085"/>
    </source>
</evidence>
<feature type="domain" description="Histidine kinase" evidence="8">
    <location>
        <begin position="44"/>
        <end position="264"/>
    </location>
</feature>
<dbReference type="AlphaFoldDB" id="A0A645DS33"/>
<dbReference type="EC" id="2.7.13.3" evidence="2"/>
<comment type="caution">
    <text evidence="9">The sequence shown here is derived from an EMBL/GenBank/DDBJ whole genome shotgun (WGS) entry which is preliminary data.</text>
</comment>
<dbReference type="Pfam" id="PF00512">
    <property type="entry name" value="HisKA"/>
    <property type="match status" value="1"/>
</dbReference>
<evidence type="ECO:0000256" key="6">
    <source>
        <dbReference type="ARBA" id="ARBA00023012"/>
    </source>
</evidence>
<dbReference type="InterPro" id="IPR004358">
    <property type="entry name" value="Sig_transdc_His_kin-like_C"/>
</dbReference>
<protein>
    <recommendedName>
        <fullName evidence="2">histidine kinase</fullName>
        <ecNumber evidence="2">2.7.13.3</ecNumber>
    </recommendedName>
</protein>
<dbReference type="CDD" id="cd00082">
    <property type="entry name" value="HisKA"/>
    <property type="match status" value="1"/>
</dbReference>
<dbReference type="PANTHER" id="PTHR43711:SF1">
    <property type="entry name" value="HISTIDINE KINASE 1"/>
    <property type="match status" value="1"/>
</dbReference>
<dbReference type="Pfam" id="PF02518">
    <property type="entry name" value="HATPase_c"/>
    <property type="match status" value="1"/>
</dbReference>
<dbReference type="SUPFAM" id="SSF47384">
    <property type="entry name" value="Homodimeric domain of signal transducing histidine kinase"/>
    <property type="match status" value="1"/>
</dbReference>
<proteinExistence type="predicted"/>
<dbReference type="GO" id="GO:0000155">
    <property type="term" value="F:phosphorelay sensor kinase activity"/>
    <property type="evidence" value="ECO:0007669"/>
    <property type="project" value="InterPro"/>
</dbReference>
<name>A0A645DS33_9ZZZZ</name>
<dbReference type="InterPro" id="IPR003594">
    <property type="entry name" value="HATPase_dom"/>
</dbReference>
<dbReference type="PANTHER" id="PTHR43711">
    <property type="entry name" value="TWO-COMPONENT HISTIDINE KINASE"/>
    <property type="match status" value="1"/>
</dbReference>
<keyword evidence="4 9" id="KW-0808">Transferase</keyword>
<keyword evidence="7" id="KW-0175">Coiled coil</keyword>
<organism evidence="9">
    <name type="scientific">bioreactor metagenome</name>
    <dbReference type="NCBI Taxonomy" id="1076179"/>
    <lineage>
        <taxon>unclassified sequences</taxon>
        <taxon>metagenomes</taxon>
        <taxon>ecological metagenomes</taxon>
    </lineage>
</organism>
<dbReference type="InterPro" id="IPR050736">
    <property type="entry name" value="Sensor_HK_Regulatory"/>
</dbReference>
<keyword evidence="3" id="KW-0597">Phosphoprotein</keyword>
<dbReference type="SMART" id="SM00388">
    <property type="entry name" value="HisKA"/>
    <property type="match status" value="1"/>
</dbReference>
<evidence type="ECO:0000256" key="4">
    <source>
        <dbReference type="ARBA" id="ARBA00022679"/>
    </source>
</evidence>
<evidence type="ECO:0000256" key="3">
    <source>
        <dbReference type="ARBA" id="ARBA00022553"/>
    </source>
</evidence>
<evidence type="ECO:0000256" key="7">
    <source>
        <dbReference type="SAM" id="Coils"/>
    </source>
</evidence>